<sequence>MIFLSTKHILRIRISTSVAKVSLAAVGGAAQGFAGTADNVLLPIEHIERSRKSNSKSRKGNVRRITHVFPVKNGKNIKNKDTLIPSPTGFQVFADSLPHKTDLIIDHTIEKALNKMLACLLAHCVKKYVLQQPTFQLAPNQQ</sequence>
<reference evidence="1" key="1">
    <citation type="submission" date="2020-05" db="UniProtKB">
        <authorList>
            <consortium name="EnsemblMetazoa"/>
        </authorList>
    </citation>
    <scope>IDENTIFICATION</scope>
    <source>
        <strain evidence="1">TTRI</strain>
    </source>
</reference>
<evidence type="ECO:0000313" key="2">
    <source>
        <dbReference type="Proteomes" id="UP000078200"/>
    </source>
</evidence>
<organism evidence="1 2">
    <name type="scientific">Glossina austeni</name>
    <name type="common">Savannah tsetse fly</name>
    <dbReference type="NCBI Taxonomy" id="7395"/>
    <lineage>
        <taxon>Eukaryota</taxon>
        <taxon>Metazoa</taxon>
        <taxon>Ecdysozoa</taxon>
        <taxon>Arthropoda</taxon>
        <taxon>Hexapoda</taxon>
        <taxon>Insecta</taxon>
        <taxon>Pterygota</taxon>
        <taxon>Neoptera</taxon>
        <taxon>Endopterygota</taxon>
        <taxon>Diptera</taxon>
        <taxon>Brachycera</taxon>
        <taxon>Muscomorpha</taxon>
        <taxon>Hippoboscoidea</taxon>
        <taxon>Glossinidae</taxon>
        <taxon>Glossina</taxon>
    </lineage>
</organism>
<name>A0A1A9UI19_GLOAU</name>
<dbReference type="EnsemblMetazoa" id="GAUT005509-RA">
    <property type="protein sequence ID" value="GAUT005509-PA"/>
    <property type="gene ID" value="GAUT005509"/>
</dbReference>
<proteinExistence type="predicted"/>
<accession>A0A1A9UI19</accession>
<dbReference type="Proteomes" id="UP000078200">
    <property type="component" value="Unassembled WGS sequence"/>
</dbReference>
<evidence type="ECO:0000313" key="1">
    <source>
        <dbReference type="EnsemblMetazoa" id="GAUT005509-PA"/>
    </source>
</evidence>
<dbReference type="VEuPathDB" id="VectorBase:GAUT005509"/>
<keyword evidence="2" id="KW-1185">Reference proteome</keyword>
<protein>
    <submittedName>
        <fullName evidence="1">Uncharacterized protein</fullName>
    </submittedName>
</protein>
<dbReference type="AlphaFoldDB" id="A0A1A9UI19"/>